<keyword evidence="3" id="KW-1185">Reference proteome</keyword>
<feature type="compositionally biased region" description="Basic and acidic residues" evidence="1">
    <location>
        <begin position="1"/>
        <end position="28"/>
    </location>
</feature>
<dbReference type="Proteomes" id="UP000214365">
    <property type="component" value="Unassembled WGS sequence"/>
</dbReference>
<reference evidence="2 3" key="1">
    <citation type="submission" date="2015-06" db="EMBL/GenBank/DDBJ databases">
        <title>Talaromyces atroroseus IBT 11181 draft genome.</title>
        <authorList>
            <person name="Rasmussen K.B."/>
            <person name="Rasmussen S."/>
            <person name="Petersen B."/>
            <person name="Sicheritz-Ponten T."/>
            <person name="Mortensen U.H."/>
            <person name="Thrane U."/>
        </authorList>
    </citation>
    <scope>NUCLEOTIDE SEQUENCE [LARGE SCALE GENOMIC DNA]</scope>
    <source>
        <strain evidence="2 3">IBT 11181</strain>
    </source>
</reference>
<organism evidence="2 3">
    <name type="scientific">Talaromyces atroroseus</name>
    <dbReference type="NCBI Taxonomy" id="1441469"/>
    <lineage>
        <taxon>Eukaryota</taxon>
        <taxon>Fungi</taxon>
        <taxon>Dikarya</taxon>
        <taxon>Ascomycota</taxon>
        <taxon>Pezizomycotina</taxon>
        <taxon>Eurotiomycetes</taxon>
        <taxon>Eurotiomycetidae</taxon>
        <taxon>Eurotiales</taxon>
        <taxon>Trichocomaceae</taxon>
        <taxon>Talaromyces</taxon>
        <taxon>Talaromyces sect. Trachyspermi</taxon>
    </lineage>
</organism>
<feature type="region of interest" description="Disordered" evidence="1">
    <location>
        <begin position="1"/>
        <end position="32"/>
    </location>
</feature>
<evidence type="ECO:0000313" key="3">
    <source>
        <dbReference type="Proteomes" id="UP000214365"/>
    </source>
</evidence>
<name>A0A225A7K6_TALAT</name>
<evidence type="ECO:0000256" key="1">
    <source>
        <dbReference type="SAM" id="MobiDB-lite"/>
    </source>
</evidence>
<dbReference type="AlphaFoldDB" id="A0A225A7K6"/>
<evidence type="ECO:0000313" key="2">
    <source>
        <dbReference type="EMBL" id="OKL56651.1"/>
    </source>
</evidence>
<gene>
    <name evidence="2" type="ORF">UA08_08237</name>
</gene>
<accession>A0A225A7K6</accession>
<comment type="caution">
    <text evidence="2">The sequence shown here is derived from an EMBL/GenBank/DDBJ whole genome shotgun (WGS) entry which is preliminary data.</text>
</comment>
<dbReference type="RefSeq" id="XP_020116772.1">
    <property type="nucleotide sequence ID" value="XM_020263138.1"/>
</dbReference>
<dbReference type="GeneID" id="31007993"/>
<proteinExistence type="predicted"/>
<sequence>MDYDAGEHIQFEDERADNREGPRARSSEDDTPYMIKISLKAERYLVDDIEENDRLCRRHAGFEKDLIKLVHQIGHGPKQRFSIRHVQGEELVYRGGGIWCTLMDRVPGDDVDMIRHKLTT</sequence>
<dbReference type="EMBL" id="LFMY01000014">
    <property type="protein sequence ID" value="OKL56651.1"/>
    <property type="molecule type" value="Genomic_DNA"/>
</dbReference>
<protein>
    <submittedName>
        <fullName evidence="2">Uncharacterized protein</fullName>
    </submittedName>
</protein>